<dbReference type="AlphaFoldDB" id="A0A0F6XZ68"/>
<evidence type="ECO:0000256" key="1">
    <source>
        <dbReference type="SAM" id="MobiDB-lite"/>
    </source>
</evidence>
<organism evidence="2">
    <name type="scientific">Brevibacillus laterosporus</name>
    <name type="common">Bacillus laterosporus</name>
    <dbReference type="NCBI Taxonomy" id="1465"/>
    <lineage>
        <taxon>Bacteria</taxon>
        <taxon>Bacillati</taxon>
        <taxon>Bacillota</taxon>
        <taxon>Bacilli</taxon>
        <taxon>Bacillales</taxon>
        <taxon>Paenibacillaceae</taxon>
        <taxon>Brevibacillus</taxon>
    </lineage>
</organism>
<protein>
    <submittedName>
        <fullName evidence="2">Uncharacterized protein</fullName>
    </submittedName>
</protein>
<reference evidence="2" key="1">
    <citation type="submission" date="2015-03" db="EMBL/GenBank/DDBJ databases">
        <title>MIGS Cultured Bacterial/Archaeal sample from Brevibacillus laterosporus.</title>
        <authorList>
            <person name="Zeng D."/>
            <person name="Zhu L."/>
            <person name="Dong G."/>
            <person name="Ye W."/>
            <person name="Ren D."/>
            <person name="Wu L."/>
            <person name="Xu J."/>
            <person name="Li G."/>
            <person name="Guo L."/>
        </authorList>
    </citation>
    <scope>NUCLEOTIDE SEQUENCE</scope>
    <source>
        <strain evidence="2">B9</strain>
    </source>
</reference>
<gene>
    <name evidence="2" type="ORF">EX87_06010</name>
</gene>
<name>A0A0F6XZ68_BRELA</name>
<feature type="region of interest" description="Disordered" evidence="1">
    <location>
        <begin position="1"/>
        <end position="59"/>
    </location>
</feature>
<evidence type="ECO:0000313" key="2">
    <source>
        <dbReference type="EMBL" id="AKF93251.1"/>
    </source>
</evidence>
<sequence>MVGDGEMLDKSKASLQPLGGLTSVEGLETETYTTSLVNFSKERRTPSQTLRPPKACLPN</sequence>
<dbReference type="EMBL" id="CP011074">
    <property type="protein sequence ID" value="AKF93251.1"/>
    <property type="molecule type" value="Genomic_DNA"/>
</dbReference>
<accession>A0A0F6XZ68</accession>
<proteinExistence type="predicted"/>